<feature type="transmembrane region" description="Helical" evidence="1">
    <location>
        <begin position="239"/>
        <end position="257"/>
    </location>
</feature>
<evidence type="ECO:0000256" key="1">
    <source>
        <dbReference type="SAM" id="Phobius"/>
    </source>
</evidence>
<evidence type="ECO:0000313" key="2">
    <source>
        <dbReference type="EMBL" id="WOB26227.1"/>
    </source>
</evidence>
<dbReference type="GeneID" id="95586543"/>
<dbReference type="Proteomes" id="UP001304534">
    <property type="component" value="Chromosome"/>
</dbReference>
<dbReference type="RefSeq" id="WP_316689300.1">
    <property type="nucleotide sequence ID" value="NZ_CP103837.1"/>
</dbReference>
<feature type="transmembrane region" description="Helical" evidence="1">
    <location>
        <begin position="206"/>
        <end position="227"/>
    </location>
</feature>
<organism evidence="2 3">
    <name type="scientific">Xanthomonas dyei</name>
    <dbReference type="NCBI Taxonomy" id="743699"/>
    <lineage>
        <taxon>Bacteria</taxon>
        <taxon>Pseudomonadati</taxon>
        <taxon>Pseudomonadota</taxon>
        <taxon>Gammaproteobacteria</taxon>
        <taxon>Lysobacterales</taxon>
        <taxon>Lysobacteraceae</taxon>
        <taxon>Xanthomonas</taxon>
    </lineage>
</organism>
<keyword evidence="1" id="KW-0812">Transmembrane</keyword>
<keyword evidence="3" id="KW-1185">Reference proteome</keyword>
<protein>
    <submittedName>
        <fullName evidence="2">Uncharacterized protein</fullName>
    </submittedName>
</protein>
<name>A0ABZ0D7N7_9XANT</name>
<proteinExistence type="predicted"/>
<reference evidence="2 3" key="1">
    <citation type="submission" date="2022-08" db="EMBL/GenBank/DDBJ databases">
        <title>Whole genome sequencing-based tracing of a 2022 introduction and outbreak of Xanthomonas hortorum pv. pelargonii.</title>
        <authorList>
            <person name="Iruegas-Bocardo F."/>
            <person name="Weisberg A.K."/>
            <person name="Riutta E.R."/>
            <person name="Kilday K."/>
            <person name="Bonkowski J.C."/>
            <person name="Creswell T."/>
            <person name="Daughtrey M.L."/>
            <person name="Rane K."/>
            <person name="Grunwald N.J."/>
            <person name="Chang J.H."/>
            <person name="Putnam M.L."/>
        </authorList>
    </citation>
    <scope>NUCLEOTIDE SEQUENCE [LARGE SCALE GENOMIC DNA]</scope>
    <source>
        <strain evidence="2 3">22-325</strain>
    </source>
</reference>
<keyword evidence="1" id="KW-0472">Membrane</keyword>
<accession>A0ABZ0D7N7</accession>
<keyword evidence="1" id="KW-1133">Transmembrane helix</keyword>
<evidence type="ECO:0000313" key="3">
    <source>
        <dbReference type="Proteomes" id="UP001304534"/>
    </source>
</evidence>
<sequence length="341" mass="38031">MDRVDGAILRRTCQAHPSKCLRQSTAIGDIGTLCRTRTADIIKGAMRCGFVAGESALIVVFVVEKRPVAQGCGFIADFCLICRTARVFEVQRVGLAWSMFGLRLGAATYTHEHQVCQHCRQALPHDPAWFTQRASAPETVDRLIDITQPALAVRHARRLKIEEQMRDSAASLDPAIRADLLHAPFVLLSPQLDQRFATTQLDWRQLAALVFGLPCAILLLLPIEFLLERVGVPIAQTGPWIAFAAFTAYVGLVLLVFRRARKQFFEREILPALALAVAGLSPSREELTLALAHHRSGPLRHWRRLTPAWLDTIARLPAPARWPAQIQTPSADEDARWRRPA</sequence>
<gene>
    <name evidence="2" type="ORF">NYR99_21690</name>
</gene>
<dbReference type="EMBL" id="CP103840">
    <property type="protein sequence ID" value="WOB26227.1"/>
    <property type="molecule type" value="Genomic_DNA"/>
</dbReference>